<protein>
    <submittedName>
        <fullName evidence="4">Putative membrane protein YdbT with pleckstrin-like domain</fullName>
    </submittedName>
</protein>
<evidence type="ECO:0000313" key="4">
    <source>
        <dbReference type="EMBL" id="MBB3052882.1"/>
    </source>
</evidence>
<evidence type="ECO:0000313" key="5">
    <source>
        <dbReference type="Proteomes" id="UP000550714"/>
    </source>
</evidence>
<name>A0A839S686_9PSEU</name>
<dbReference type="Pfam" id="PF03703">
    <property type="entry name" value="bPH_2"/>
    <property type="match status" value="1"/>
</dbReference>
<keyword evidence="5" id="KW-1185">Reference proteome</keyword>
<evidence type="ECO:0000256" key="1">
    <source>
        <dbReference type="SAM" id="MobiDB-lite"/>
    </source>
</evidence>
<keyword evidence="2" id="KW-0812">Transmembrane</keyword>
<dbReference type="EMBL" id="JACHWU010000005">
    <property type="protein sequence ID" value="MBB3052882.1"/>
    <property type="molecule type" value="Genomic_DNA"/>
</dbReference>
<dbReference type="InterPro" id="IPR005182">
    <property type="entry name" value="YdbS-like_PH"/>
</dbReference>
<dbReference type="Proteomes" id="UP000550714">
    <property type="component" value="Unassembled WGS sequence"/>
</dbReference>
<keyword evidence="2" id="KW-0472">Membrane</keyword>
<dbReference type="PANTHER" id="PTHR37938:SF1">
    <property type="entry name" value="BLL0215 PROTEIN"/>
    <property type="match status" value="1"/>
</dbReference>
<feature type="domain" description="YdbS-like PH" evidence="3">
    <location>
        <begin position="81"/>
        <end position="156"/>
    </location>
</feature>
<dbReference type="AlphaFoldDB" id="A0A839S686"/>
<accession>A0A839S686</accession>
<proteinExistence type="predicted"/>
<feature type="transmembrane region" description="Helical" evidence="2">
    <location>
        <begin position="56"/>
        <end position="75"/>
    </location>
</feature>
<gene>
    <name evidence="4" type="ORF">FHS23_003923</name>
</gene>
<comment type="caution">
    <text evidence="4">The sequence shown here is derived from an EMBL/GenBank/DDBJ whole genome shotgun (WGS) entry which is preliminary data.</text>
</comment>
<dbReference type="RefSeq" id="WP_183657908.1">
    <property type="nucleotide sequence ID" value="NZ_JACHWU010000005.1"/>
</dbReference>
<reference evidence="4 5" key="1">
    <citation type="submission" date="2020-08" db="EMBL/GenBank/DDBJ databases">
        <title>Genomic Encyclopedia of Type Strains, Phase III (KMG-III): the genomes of soil and plant-associated and newly described type strains.</title>
        <authorList>
            <person name="Whitman W."/>
        </authorList>
    </citation>
    <scope>NUCLEOTIDE SEQUENCE [LARGE SCALE GENOMIC DNA]</scope>
    <source>
        <strain evidence="4 5">CECT 8577</strain>
    </source>
</reference>
<feature type="transmembrane region" description="Helical" evidence="2">
    <location>
        <begin position="25"/>
        <end position="50"/>
    </location>
</feature>
<evidence type="ECO:0000256" key="2">
    <source>
        <dbReference type="SAM" id="Phobius"/>
    </source>
</evidence>
<evidence type="ECO:0000259" key="3">
    <source>
        <dbReference type="Pfam" id="PF03703"/>
    </source>
</evidence>
<organism evidence="4 5">
    <name type="scientific">Prauserella isguenensis</name>
    <dbReference type="NCBI Taxonomy" id="1470180"/>
    <lineage>
        <taxon>Bacteria</taxon>
        <taxon>Bacillati</taxon>
        <taxon>Actinomycetota</taxon>
        <taxon>Actinomycetes</taxon>
        <taxon>Pseudonocardiales</taxon>
        <taxon>Pseudonocardiaceae</taxon>
        <taxon>Prauserella</taxon>
    </lineage>
</organism>
<feature type="compositionally biased region" description="Pro residues" evidence="1">
    <location>
        <begin position="181"/>
        <end position="210"/>
    </location>
</feature>
<keyword evidence="2" id="KW-1133">Transmembrane helix</keyword>
<feature type="region of interest" description="Disordered" evidence="1">
    <location>
        <begin position="168"/>
        <end position="210"/>
    </location>
</feature>
<dbReference type="PANTHER" id="PTHR37938">
    <property type="entry name" value="BLL0215 PROTEIN"/>
    <property type="match status" value="1"/>
</dbReference>
<sequence length="210" mass="23691">MAYPQSLLSEGESVVVHKHPHFKMLVWPVLILLITLAVGIWLAFVVAPGFDAPWDVVTQIAVGAVGLILLIWRVFAPFVRWRTTHFIVTTDRVIAREGVVKRTGIDIPMARINSVRFEHGLLDRVFACGTLIIESASEEPLTFDDIPNVEKVHTYIYRQVNENPYDDFDYDASWQQTAQQPHPPQQHPPQPGQQPPQSGQPPQPGSYPGW</sequence>